<accession>M7BHK2</accession>
<evidence type="ECO:0000313" key="4">
    <source>
        <dbReference type="Proteomes" id="UP000031443"/>
    </source>
</evidence>
<protein>
    <recommendedName>
        <fullName evidence="2">Myb/SANT-like DNA-binding domain-containing protein</fullName>
    </recommendedName>
</protein>
<feature type="compositionally biased region" description="Basic residues" evidence="1">
    <location>
        <begin position="69"/>
        <end position="89"/>
    </location>
</feature>
<proteinExistence type="predicted"/>
<sequence length="89" mass="10190">MMERGHNRDAVQCRVKVKELWNAFRKAREANSCSSAAPTTCRFYKELDVILGGDPTSTPSTLHRPVQQGRRRSKVGARVLRRRKTPRNP</sequence>
<feature type="region of interest" description="Disordered" evidence="1">
    <location>
        <begin position="54"/>
        <end position="89"/>
    </location>
</feature>
<dbReference type="EMBL" id="KB544907">
    <property type="protein sequence ID" value="EMP31563.1"/>
    <property type="molecule type" value="Genomic_DNA"/>
</dbReference>
<keyword evidence="4" id="KW-1185">Reference proteome</keyword>
<gene>
    <name evidence="3" type="ORF">UY3_11274</name>
</gene>
<organism evidence="3 4">
    <name type="scientific">Chelonia mydas</name>
    <name type="common">Green sea-turtle</name>
    <name type="synonym">Chelonia agassizi</name>
    <dbReference type="NCBI Taxonomy" id="8469"/>
    <lineage>
        <taxon>Eukaryota</taxon>
        <taxon>Metazoa</taxon>
        <taxon>Chordata</taxon>
        <taxon>Craniata</taxon>
        <taxon>Vertebrata</taxon>
        <taxon>Euteleostomi</taxon>
        <taxon>Archelosauria</taxon>
        <taxon>Testudinata</taxon>
        <taxon>Testudines</taxon>
        <taxon>Cryptodira</taxon>
        <taxon>Durocryptodira</taxon>
        <taxon>Americhelydia</taxon>
        <taxon>Chelonioidea</taxon>
        <taxon>Cheloniidae</taxon>
        <taxon>Chelonia</taxon>
    </lineage>
</organism>
<dbReference type="PANTHER" id="PTHR47595:SF1">
    <property type="entry name" value="MYB_SANT-LIKE DNA-BINDING DOMAIN-CONTAINING PROTEIN"/>
    <property type="match status" value="1"/>
</dbReference>
<dbReference type="Pfam" id="PF13837">
    <property type="entry name" value="Myb_DNA-bind_4"/>
    <property type="match status" value="1"/>
</dbReference>
<dbReference type="PANTHER" id="PTHR47595">
    <property type="entry name" value="HEAT SHOCK 70 KDA PROTEIN 14"/>
    <property type="match status" value="1"/>
</dbReference>
<dbReference type="Proteomes" id="UP000031443">
    <property type="component" value="Unassembled WGS sequence"/>
</dbReference>
<reference evidence="4" key="1">
    <citation type="journal article" date="2013" name="Nat. Genet.">
        <title>The draft genomes of soft-shell turtle and green sea turtle yield insights into the development and evolution of the turtle-specific body plan.</title>
        <authorList>
            <person name="Wang Z."/>
            <person name="Pascual-Anaya J."/>
            <person name="Zadissa A."/>
            <person name="Li W."/>
            <person name="Niimura Y."/>
            <person name="Huang Z."/>
            <person name="Li C."/>
            <person name="White S."/>
            <person name="Xiong Z."/>
            <person name="Fang D."/>
            <person name="Wang B."/>
            <person name="Ming Y."/>
            <person name="Chen Y."/>
            <person name="Zheng Y."/>
            <person name="Kuraku S."/>
            <person name="Pignatelli M."/>
            <person name="Herrero J."/>
            <person name="Beal K."/>
            <person name="Nozawa M."/>
            <person name="Li Q."/>
            <person name="Wang J."/>
            <person name="Zhang H."/>
            <person name="Yu L."/>
            <person name="Shigenobu S."/>
            <person name="Wang J."/>
            <person name="Liu J."/>
            <person name="Flicek P."/>
            <person name="Searle S."/>
            <person name="Wang J."/>
            <person name="Kuratani S."/>
            <person name="Yin Y."/>
            <person name="Aken B."/>
            <person name="Zhang G."/>
            <person name="Irie N."/>
        </authorList>
    </citation>
    <scope>NUCLEOTIDE SEQUENCE [LARGE SCALE GENOMIC DNA]</scope>
</reference>
<evidence type="ECO:0000259" key="2">
    <source>
        <dbReference type="Pfam" id="PF13837"/>
    </source>
</evidence>
<name>M7BHK2_CHEMY</name>
<dbReference type="AlphaFoldDB" id="M7BHK2"/>
<evidence type="ECO:0000256" key="1">
    <source>
        <dbReference type="SAM" id="MobiDB-lite"/>
    </source>
</evidence>
<evidence type="ECO:0000313" key="3">
    <source>
        <dbReference type="EMBL" id="EMP31563.1"/>
    </source>
</evidence>
<dbReference type="InterPro" id="IPR044822">
    <property type="entry name" value="Myb_DNA-bind_4"/>
</dbReference>
<feature type="domain" description="Myb/SANT-like DNA-binding" evidence="2">
    <location>
        <begin position="1"/>
        <end position="48"/>
    </location>
</feature>